<sequence length="30" mass="3428">MTTTGKKHDKDFKLNNNDWRQGIEPAIIGV</sequence>
<evidence type="ECO:0000313" key="1">
    <source>
        <dbReference type="EMBL" id="KAF1085239.1"/>
    </source>
</evidence>
<gene>
    <name evidence="1" type="ORF">SPSYN_01375</name>
</gene>
<dbReference type="AlphaFoldDB" id="A0A9D2WPV2"/>
<evidence type="ECO:0000313" key="2">
    <source>
        <dbReference type="Proteomes" id="UP000798488"/>
    </source>
</evidence>
<proteinExistence type="predicted"/>
<dbReference type="Proteomes" id="UP000798488">
    <property type="component" value="Unassembled WGS sequence"/>
</dbReference>
<name>A0A9D2WPV2_9FIRM</name>
<protein>
    <submittedName>
        <fullName evidence="1">Uncharacterized protein</fullName>
    </submittedName>
</protein>
<organism evidence="1 2">
    <name type="scientific">Sporotomaculum syntrophicum</name>
    <dbReference type="NCBI Taxonomy" id="182264"/>
    <lineage>
        <taxon>Bacteria</taxon>
        <taxon>Bacillati</taxon>
        <taxon>Bacillota</taxon>
        <taxon>Clostridia</taxon>
        <taxon>Eubacteriales</taxon>
        <taxon>Desulfallaceae</taxon>
        <taxon>Sporotomaculum</taxon>
    </lineage>
</organism>
<reference evidence="1" key="1">
    <citation type="submission" date="2016-02" db="EMBL/GenBank/DDBJ databases">
        <title>Draft Genome Sequence of Sporotomaculum syntrophicum Strain FB, a Syntrophic Benzoate Degrader.</title>
        <authorList>
            <person name="Nobu M.K."/>
            <person name="Narihiro T."/>
            <person name="Qiu Y.-L."/>
            <person name="Ohashi A."/>
            <person name="Liu W.-T."/>
            <person name="Yuji S."/>
        </authorList>
    </citation>
    <scope>NUCLEOTIDE SEQUENCE</scope>
    <source>
        <strain evidence="1">FB</strain>
    </source>
</reference>
<dbReference type="EMBL" id="LSRS01000003">
    <property type="protein sequence ID" value="KAF1085239.1"/>
    <property type="molecule type" value="Genomic_DNA"/>
</dbReference>
<accession>A0A9D2WPV2</accession>
<keyword evidence="2" id="KW-1185">Reference proteome</keyword>
<comment type="caution">
    <text evidence="1">The sequence shown here is derived from an EMBL/GenBank/DDBJ whole genome shotgun (WGS) entry which is preliminary data.</text>
</comment>